<feature type="compositionally biased region" description="Gly residues" evidence="1">
    <location>
        <begin position="394"/>
        <end position="405"/>
    </location>
</feature>
<gene>
    <name evidence="3" type="ORF">JW613_30885</name>
</gene>
<dbReference type="RefSeq" id="WP_209214172.1">
    <property type="nucleotide sequence ID" value="NZ_JAFFZM010000026.1"/>
</dbReference>
<evidence type="ECO:0008006" key="5">
    <source>
        <dbReference type="Google" id="ProtNLM"/>
    </source>
</evidence>
<organism evidence="3 4">
    <name type="scientific">Streptomyces smyrnaeus</name>
    <dbReference type="NCBI Taxonomy" id="1387713"/>
    <lineage>
        <taxon>Bacteria</taxon>
        <taxon>Bacillati</taxon>
        <taxon>Actinomycetota</taxon>
        <taxon>Actinomycetes</taxon>
        <taxon>Kitasatosporales</taxon>
        <taxon>Streptomycetaceae</taxon>
        <taxon>Streptomyces</taxon>
    </lineage>
</organism>
<evidence type="ECO:0000313" key="4">
    <source>
        <dbReference type="Proteomes" id="UP000721954"/>
    </source>
</evidence>
<feature type="region of interest" description="Disordered" evidence="1">
    <location>
        <begin position="375"/>
        <end position="519"/>
    </location>
</feature>
<reference evidence="3 4" key="1">
    <citation type="submission" date="2021-02" db="EMBL/GenBank/DDBJ databases">
        <title>Streptomyces spirodelae sp. nov., isolated from duckweed.</title>
        <authorList>
            <person name="Saimee Y."/>
            <person name="Duangmal K."/>
        </authorList>
    </citation>
    <scope>NUCLEOTIDE SEQUENCE [LARGE SCALE GENOMIC DNA]</scope>
    <source>
        <strain evidence="3 4">DSM 42105</strain>
    </source>
</reference>
<feature type="transmembrane region" description="Helical" evidence="2">
    <location>
        <begin position="350"/>
        <end position="371"/>
    </location>
</feature>
<feature type="region of interest" description="Disordered" evidence="1">
    <location>
        <begin position="108"/>
        <end position="166"/>
    </location>
</feature>
<feature type="compositionally biased region" description="Low complexity" evidence="1">
    <location>
        <begin position="132"/>
        <end position="166"/>
    </location>
</feature>
<proteinExistence type="predicted"/>
<keyword evidence="2" id="KW-0472">Membrane</keyword>
<feature type="region of interest" description="Disordered" evidence="1">
    <location>
        <begin position="1"/>
        <end position="32"/>
    </location>
</feature>
<evidence type="ECO:0000313" key="3">
    <source>
        <dbReference type="EMBL" id="MBO8202656.1"/>
    </source>
</evidence>
<dbReference type="GeneID" id="96263023"/>
<comment type="caution">
    <text evidence="3">The sequence shown here is derived from an EMBL/GenBank/DDBJ whole genome shotgun (WGS) entry which is preliminary data.</text>
</comment>
<sequence length="519" mass="53575">MTSRRDHPTNAPGASPAQRAGRTTHHHSAGTGARCDDAYLDGLFTYCLSVMCEHESALAALGETLALADRQRARGRAPEDEQAHRPWLYALARWACSRRLAAQKAAQSAQVPWAAQPGRSGRPGSPLRSVRSGRAVPSGPSGPAGRADPAAPASPAASAAEPLGAGARAQRRRELAALAWPEAAGIAPEQREALELSVRHGLSPAQIGAVLSLTTTAAEDLLLNASCEVERTRAALRVVESGGCPAVARLAGDERLLLGTALRHELVRHVDECPQCRRAAERAMAGVSWPGTAPASAALAVLTVPRPAVEAAVAVARRARAQRAPRFDRAGFPVHDDERAGRRDRLRGRALTSTVIAAVLAAPVVALWAAYRGAPAPGEPQADRSATAPDEPADGGGGRGHGGVDGPASTVLPPGFDPWHTFPDEAKDRAETADGGGPDGKTRRPSRVRDEESPARLSGPAAPPSTARPLAPVPSASPSRPTSPPPSGTPTDSPSPSGSTTPPPTTTPSPPQNPSDSPS</sequence>
<keyword evidence="4" id="KW-1185">Reference proteome</keyword>
<dbReference type="Proteomes" id="UP000721954">
    <property type="component" value="Unassembled WGS sequence"/>
</dbReference>
<dbReference type="EMBL" id="JAFFZM010000026">
    <property type="protein sequence ID" value="MBO8202656.1"/>
    <property type="molecule type" value="Genomic_DNA"/>
</dbReference>
<protein>
    <recommendedName>
        <fullName evidence="5">Alanine-rich protein</fullName>
    </recommendedName>
</protein>
<evidence type="ECO:0000256" key="2">
    <source>
        <dbReference type="SAM" id="Phobius"/>
    </source>
</evidence>
<feature type="compositionally biased region" description="Pro residues" evidence="1">
    <location>
        <begin position="501"/>
        <end position="513"/>
    </location>
</feature>
<accession>A0ABS3Y5S0</accession>
<feature type="compositionally biased region" description="Basic and acidic residues" evidence="1">
    <location>
        <begin position="422"/>
        <end position="432"/>
    </location>
</feature>
<evidence type="ECO:0000256" key="1">
    <source>
        <dbReference type="SAM" id="MobiDB-lite"/>
    </source>
</evidence>
<feature type="compositionally biased region" description="Low complexity" evidence="1">
    <location>
        <begin position="489"/>
        <end position="500"/>
    </location>
</feature>
<keyword evidence="2" id="KW-1133">Transmembrane helix</keyword>
<keyword evidence="2" id="KW-0812">Transmembrane</keyword>
<name>A0ABS3Y5S0_9ACTN</name>